<protein>
    <submittedName>
        <fullName evidence="1">Uncharacterized protein</fullName>
    </submittedName>
</protein>
<reference evidence="1" key="2">
    <citation type="submission" date="2020-11" db="EMBL/GenBank/DDBJ databases">
        <authorList>
            <person name="McCartney M.A."/>
            <person name="Auch B."/>
            <person name="Kono T."/>
            <person name="Mallez S."/>
            <person name="Becker A."/>
            <person name="Gohl D.M."/>
            <person name="Silverstein K.A.T."/>
            <person name="Koren S."/>
            <person name="Bechman K.B."/>
            <person name="Herman A."/>
            <person name="Abrahante J.E."/>
            <person name="Garbe J."/>
        </authorList>
    </citation>
    <scope>NUCLEOTIDE SEQUENCE</scope>
    <source>
        <strain evidence="1">Duluth1</strain>
        <tissue evidence="1">Whole animal</tissue>
    </source>
</reference>
<dbReference type="AlphaFoldDB" id="A0A9D4GEB1"/>
<sequence>MSKRSHYSRNVNPLPLLAWNATIMKVGRDPIETNILTKYNEDWAINVASGEFTRLVLKFEHDQDIIGTNCQSKFQDDWATYKAFRVFGSKFRRRTTKRRSQMLNISTLCSGELKT</sequence>
<evidence type="ECO:0000313" key="1">
    <source>
        <dbReference type="EMBL" id="KAH3815228.1"/>
    </source>
</evidence>
<name>A0A9D4GEB1_DREPO</name>
<comment type="caution">
    <text evidence="1">The sequence shown here is derived from an EMBL/GenBank/DDBJ whole genome shotgun (WGS) entry which is preliminary data.</text>
</comment>
<dbReference type="EMBL" id="JAIWYP010000006">
    <property type="protein sequence ID" value="KAH3815228.1"/>
    <property type="molecule type" value="Genomic_DNA"/>
</dbReference>
<dbReference type="Proteomes" id="UP000828390">
    <property type="component" value="Unassembled WGS sequence"/>
</dbReference>
<reference evidence="1" key="1">
    <citation type="journal article" date="2019" name="bioRxiv">
        <title>The Genome of the Zebra Mussel, Dreissena polymorpha: A Resource for Invasive Species Research.</title>
        <authorList>
            <person name="McCartney M.A."/>
            <person name="Auch B."/>
            <person name="Kono T."/>
            <person name="Mallez S."/>
            <person name="Zhang Y."/>
            <person name="Obille A."/>
            <person name="Becker A."/>
            <person name="Abrahante J.E."/>
            <person name="Garbe J."/>
            <person name="Badalamenti J.P."/>
            <person name="Herman A."/>
            <person name="Mangelson H."/>
            <person name="Liachko I."/>
            <person name="Sullivan S."/>
            <person name="Sone E.D."/>
            <person name="Koren S."/>
            <person name="Silverstein K.A.T."/>
            <person name="Beckman K.B."/>
            <person name="Gohl D.M."/>
        </authorList>
    </citation>
    <scope>NUCLEOTIDE SEQUENCE</scope>
    <source>
        <strain evidence="1">Duluth1</strain>
        <tissue evidence="1">Whole animal</tissue>
    </source>
</reference>
<proteinExistence type="predicted"/>
<keyword evidence="2" id="KW-1185">Reference proteome</keyword>
<gene>
    <name evidence="1" type="ORF">DPMN_143751</name>
</gene>
<accession>A0A9D4GEB1</accession>
<organism evidence="1 2">
    <name type="scientific">Dreissena polymorpha</name>
    <name type="common">Zebra mussel</name>
    <name type="synonym">Mytilus polymorpha</name>
    <dbReference type="NCBI Taxonomy" id="45954"/>
    <lineage>
        <taxon>Eukaryota</taxon>
        <taxon>Metazoa</taxon>
        <taxon>Spiralia</taxon>
        <taxon>Lophotrochozoa</taxon>
        <taxon>Mollusca</taxon>
        <taxon>Bivalvia</taxon>
        <taxon>Autobranchia</taxon>
        <taxon>Heteroconchia</taxon>
        <taxon>Euheterodonta</taxon>
        <taxon>Imparidentia</taxon>
        <taxon>Neoheterodontei</taxon>
        <taxon>Myida</taxon>
        <taxon>Dreissenoidea</taxon>
        <taxon>Dreissenidae</taxon>
        <taxon>Dreissena</taxon>
    </lineage>
</organism>
<evidence type="ECO:0000313" key="2">
    <source>
        <dbReference type="Proteomes" id="UP000828390"/>
    </source>
</evidence>